<dbReference type="EMBL" id="JBEWLY010000013">
    <property type="protein sequence ID" value="MET1755532.1"/>
    <property type="molecule type" value="Genomic_DNA"/>
</dbReference>
<accession>A0ABV2D100</accession>
<evidence type="ECO:0000313" key="2">
    <source>
        <dbReference type="Proteomes" id="UP001548713"/>
    </source>
</evidence>
<dbReference type="RefSeq" id="WP_353983984.1">
    <property type="nucleotide sequence ID" value="NZ_JBEWLY010000013.1"/>
</dbReference>
<sequence>MPLTDTDCELAPLFYPLLVNLAQRDKTLTFGEFLTSAQAAHPNNVVLGRAVPLNVARRLEVVRQFTRPRGYPDISCLVVNARTREPGEAWDGNYELERERIRSFAWESIEEEFYLEVERQQRNSRPLVRRNREDAKQLMNAYHKANRLVYGPEIIKRRDALIDLLMKGVDVEDVFEIVAHDLRRGD</sequence>
<comment type="caution">
    <text evidence="1">The sequence shown here is derived from an EMBL/GenBank/DDBJ whole genome shotgun (WGS) entry which is preliminary data.</text>
</comment>
<gene>
    <name evidence="1" type="ORF">ABVV53_08675</name>
</gene>
<proteinExistence type="predicted"/>
<keyword evidence="2" id="KW-1185">Reference proteome</keyword>
<name>A0ABV2D100_9SPHN</name>
<protein>
    <submittedName>
        <fullName evidence="1">Uncharacterized protein</fullName>
    </submittedName>
</protein>
<reference evidence="1 2" key="1">
    <citation type="submission" date="2024-07" db="EMBL/GenBank/DDBJ databases">
        <title>Novosphingobium kalidii RD2P27.</title>
        <authorList>
            <person name="Sun J.-Q."/>
        </authorList>
    </citation>
    <scope>NUCLEOTIDE SEQUENCE [LARGE SCALE GENOMIC DNA]</scope>
    <source>
        <strain evidence="1 2">RD2P27</strain>
    </source>
</reference>
<dbReference type="Proteomes" id="UP001548713">
    <property type="component" value="Unassembled WGS sequence"/>
</dbReference>
<evidence type="ECO:0000313" key="1">
    <source>
        <dbReference type="EMBL" id="MET1755532.1"/>
    </source>
</evidence>
<organism evidence="1 2">
    <name type="scientific">Novosphingobium kalidii</name>
    <dbReference type="NCBI Taxonomy" id="3230299"/>
    <lineage>
        <taxon>Bacteria</taxon>
        <taxon>Pseudomonadati</taxon>
        <taxon>Pseudomonadota</taxon>
        <taxon>Alphaproteobacteria</taxon>
        <taxon>Sphingomonadales</taxon>
        <taxon>Sphingomonadaceae</taxon>
        <taxon>Novosphingobium</taxon>
    </lineage>
</organism>